<evidence type="ECO:0000313" key="4">
    <source>
        <dbReference type="EMBL" id="POF33768.1"/>
    </source>
</evidence>
<dbReference type="InterPro" id="IPR001646">
    <property type="entry name" value="5peptide_repeat"/>
</dbReference>
<keyword evidence="5" id="KW-1185">Reference proteome</keyword>
<gene>
    <name evidence="4" type="ORF">CLV41_101217</name>
</gene>
<dbReference type="RefSeq" id="WP_103220432.1">
    <property type="nucleotide sequence ID" value="NZ_PPCN01000001.1"/>
</dbReference>
<feature type="domain" description="DUF2169" evidence="3">
    <location>
        <begin position="22"/>
        <end position="293"/>
    </location>
</feature>
<dbReference type="PANTHER" id="PTHR47485">
    <property type="entry name" value="THYLAKOID LUMENAL 17.4 KDA PROTEIN, CHLOROPLASTIC"/>
    <property type="match status" value="1"/>
</dbReference>
<organism evidence="4 5">
    <name type="scientific">Roseibium marinum</name>
    <dbReference type="NCBI Taxonomy" id="281252"/>
    <lineage>
        <taxon>Bacteria</taxon>
        <taxon>Pseudomonadati</taxon>
        <taxon>Pseudomonadota</taxon>
        <taxon>Alphaproteobacteria</taxon>
        <taxon>Hyphomicrobiales</taxon>
        <taxon>Stappiaceae</taxon>
        <taxon>Roseibium</taxon>
    </lineage>
</organism>
<evidence type="ECO:0000259" key="3">
    <source>
        <dbReference type="Pfam" id="PF09937"/>
    </source>
</evidence>
<dbReference type="AlphaFoldDB" id="A0A2S3V1D9"/>
<dbReference type="EMBL" id="PPCN01000001">
    <property type="protein sequence ID" value="POF33768.1"/>
    <property type="molecule type" value="Genomic_DNA"/>
</dbReference>
<dbReference type="Pfam" id="PF09937">
    <property type="entry name" value="DUF2169"/>
    <property type="match status" value="1"/>
</dbReference>
<feature type="region of interest" description="Disordered" evidence="2">
    <location>
        <begin position="586"/>
        <end position="610"/>
    </location>
</feature>
<dbReference type="OrthoDB" id="237820at2"/>
<evidence type="ECO:0000313" key="5">
    <source>
        <dbReference type="Proteomes" id="UP000236959"/>
    </source>
</evidence>
<proteinExistence type="predicted"/>
<protein>
    <submittedName>
        <fullName evidence="4">Uncharacterized protein YjbI with pentapeptide repeats</fullName>
    </submittedName>
</protein>
<evidence type="ECO:0000256" key="1">
    <source>
        <dbReference type="ARBA" id="ARBA00022737"/>
    </source>
</evidence>
<dbReference type="Proteomes" id="UP000236959">
    <property type="component" value="Unassembled WGS sequence"/>
</dbReference>
<accession>A0A2S3V1D9</accession>
<evidence type="ECO:0000256" key="2">
    <source>
        <dbReference type="SAM" id="MobiDB-lite"/>
    </source>
</evidence>
<dbReference type="SUPFAM" id="SSF141571">
    <property type="entry name" value="Pentapeptide repeat-like"/>
    <property type="match status" value="2"/>
</dbReference>
<dbReference type="Pfam" id="PF00805">
    <property type="entry name" value="Pentapeptide"/>
    <property type="match status" value="4"/>
</dbReference>
<dbReference type="PANTHER" id="PTHR47485:SF1">
    <property type="entry name" value="THYLAKOID LUMENAL 17.4 KDA PROTEIN, CHLOROPLASTIC"/>
    <property type="match status" value="1"/>
</dbReference>
<reference evidence="4 5" key="1">
    <citation type="submission" date="2018-01" db="EMBL/GenBank/DDBJ databases">
        <title>Genomic Encyclopedia of Archaeal and Bacterial Type Strains, Phase II (KMG-II): from individual species to whole genera.</title>
        <authorList>
            <person name="Goeker M."/>
        </authorList>
    </citation>
    <scope>NUCLEOTIDE SEQUENCE [LARGE SCALE GENOMIC DNA]</scope>
    <source>
        <strain evidence="4 5">DSM 17023</strain>
    </source>
</reference>
<sequence length="1064" mass="115362">MPDLYKPFRLSCIQNVQPLADKHVLYATVYFGFSLSEPGSLLSEAEYMEKSTGHFPDGGFLDMGFPKECPELLIAGEARAPSGTSVKAQDLLVRVGPIEKRATVFGDRHWVKETDRIVLRDAEPFEAMPLTPAHAYGSETHPLNPDGRGHDPAYILDHFGHAALPNIENPDKLILQPADRPEPVLFGPLGHEHPLRKSKLGDPRAQWLTTTFPGMPPGFENAYFNVAPLDQRTSGSLTGDEPVTVVGMSGTDPVINSALPGLRPRLVAIHDRKAERFTDLDLRLETVWIFGTGGFGGLYYRAAIRADDDKVSNVVALVVGAERLSDAPRPAEYYAEVFRLRSDPAEGALHTLNDTQLMPPMSQAEAEELKLRSDAYSESIAAKFDKQFQFAADKMIKDSKLPAMFLPKETLPKAPRLPLPNPKDLAAGKIDLAKTVKDLLAAMGAAHAQFDALRTTEFAKLSAKGIPVPKDATAVIQKAIETNDPNAKQLIEAAARLDDLGSNFGKIGKKLLKDEEARTATSIQPLAEMDPEVDQAALDSIDEILKTLPGSSAGGEDVFHLAKARALALPEADPFYEMQQRLKEFSQQASDAPLAPRGGEQVAPDDALSDPKFLEAKPIDVASIAAGMKEMSAAAQKGAQKIDALLADILPSSAGGELPPVMEALKARAKMPVPKPDVKSVADILKKGQDAAETTEEIFFAELDEEARGFLLSGDHERTYIPEPVYPLENYAQSVRDRLGRLIVDHVAAGTSFARRDIANANLAGADLQGLDLQGVLMEQSDLTSANIQGSNFSGGALTAVVLANANASDCDFSRTNLAKANAVNAKLDRSRFSDRLLLEANFASASMKQASFSGLVAQNCSFSDADLSGAIFENCVFNTCNLTDARFDGAKFVKCMFIECAAENSSWAKAGFDRQLFVKLSARSSRWDEAVFDRSTFVGKSQLPESSFKGIRMLVSSFLEANLSLCCFRKSDVRDGLFLGCNMQSTDFRVSRARKAVFNESDLRHSDFFGTDLMEAQLNSSDARFTSFRGASLYSANLRGAQVASADLTHANLGHTLLELPAS</sequence>
<name>A0A2S3V1D9_9HYPH</name>
<dbReference type="InterPro" id="IPR018683">
    <property type="entry name" value="DUF2169"/>
</dbReference>
<keyword evidence="1" id="KW-0677">Repeat</keyword>
<comment type="caution">
    <text evidence="4">The sequence shown here is derived from an EMBL/GenBank/DDBJ whole genome shotgun (WGS) entry which is preliminary data.</text>
</comment>
<dbReference type="Gene3D" id="2.160.20.80">
    <property type="entry name" value="E3 ubiquitin-protein ligase SopA"/>
    <property type="match status" value="2"/>
</dbReference>